<dbReference type="InterPro" id="IPR046373">
    <property type="entry name" value="Acyl-CoA_Oxase/DH_mid-dom_sf"/>
</dbReference>
<feature type="domain" description="Acyl-CoA oxidase/dehydrogenase middle" evidence="10">
    <location>
        <begin position="134"/>
        <end position="234"/>
    </location>
</feature>
<evidence type="ECO:0000256" key="5">
    <source>
        <dbReference type="ARBA" id="ARBA00022827"/>
    </source>
</evidence>
<name>K6V5H3_9ACTN</name>
<dbReference type="RefSeq" id="WP_006334986.1">
    <property type="nucleotide sequence ID" value="NZ_BAHC01000135.1"/>
</dbReference>
<dbReference type="Pfam" id="PF02771">
    <property type="entry name" value="Acyl-CoA_dh_N"/>
    <property type="match status" value="1"/>
</dbReference>
<evidence type="ECO:0000259" key="10">
    <source>
        <dbReference type="Pfam" id="PF02770"/>
    </source>
</evidence>
<dbReference type="eggNOG" id="COG1960">
    <property type="taxonomic scope" value="Bacteria"/>
</dbReference>
<dbReference type="InterPro" id="IPR009100">
    <property type="entry name" value="AcylCoA_DH/oxidase_NM_dom_sf"/>
</dbReference>
<keyword evidence="13" id="KW-1185">Reference proteome</keyword>
<dbReference type="Gene3D" id="1.20.140.10">
    <property type="entry name" value="Butyryl-CoA Dehydrogenase, subunit A, domain 3"/>
    <property type="match status" value="1"/>
</dbReference>
<reference evidence="12 13" key="1">
    <citation type="submission" date="2012-08" db="EMBL/GenBank/DDBJ databases">
        <title>Whole genome shotgun sequence of Gordonia rhizosphera NBRC 16068.</title>
        <authorList>
            <person name="Takarada H."/>
            <person name="Isaki S."/>
            <person name="Hosoyama A."/>
            <person name="Tsuchikane K."/>
            <person name="Katsumata H."/>
            <person name="Baba S."/>
            <person name="Ohji S."/>
            <person name="Yamazaki S."/>
            <person name="Fujita N."/>
        </authorList>
    </citation>
    <scope>NUCLEOTIDE SEQUENCE [LARGE SCALE GENOMIC DNA]</scope>
    <source>
        <strain evidence="12 13">NBRC 16068</strain>
    </source>
</reference>
<evidence type="ECO:0000313" key="13">
    <source>
        <dbReference type="Proteomes" id="UP000008363"/>
    </source>
</evidence>
<dbReference type="InterPro" id="IPR037069">
    <property type="entry name" value="AcylCoA_DH/ox_N_sf"/>
</dbReference>
<comment type="similarity">
    <text evidence="2 8">Belongs to the acyl-CoA dehydrogenase family.</text>
</comment>
<comment type="catalytic activity">
    <reaction evidence="7">
        <text>a 2,3-saturated acyl-CoA + A = a 2,3-dehydroacyl-CoA + AH2</text>
        <dbReference type="Rhea" id="RHEA:48608"/>
        <dbReference type="ChEBI" id="CHEBI:13193"/>
        <dbReference type="ChEBI" id="CHEBI:17499"/>
        <dbReference type="ChEBI" id="CHEBI:60015"/>
        <dbReference type="ChEBI" id="CHEBI:65111"/>
    </reaction>
</comment>
<keyword evidence="5 8" id="KW-0274">FAD</keyword>
<dbReference type="InterPro" id="IPR009075">
    <property type="entry name" value="AcylCo_DH/oxidase_C"/>
</dbReference>
<evidence type="ECO:0000259" key="11">
    <source>
        <dbReference type="Pfam" id="PF02771"/>
    </source>
</evidence>
<sequence length="420" mass="45959">MDLLNPSARSESYRARLLEFMDAHVYPNEAVYDQQMRESADPHATPPILIELKAKAKEAGLWNLFHPHPEWGPGLSNLEYAPLAEIMGRVVWASEVFNCNAPDTGNMEVLTLFGTDEHKERYLKPLLNGEIASAFAMTEPAVASSDATNVELSMVKDGDEYVLNGRKWFASNAVRPDCKVLIVMGKTDPSAPTHRQQSMMVVAPDAPGLTIVRNLPVFGYVDRESHGELIFDNVRVPAKDVLSGEGEGFAIAQARLGPGRIHHCMRTIGMAERALELMCARATQRVTFGQPLADRANIQDWIAEARIDIEMVRLLTLKAAAMMDTVGNKAAATEIAAIKVAAPNIALKIIDRAIQVHGGGGVTDDFPLAMAYAHIRTLRLADGPDEVHKRAIARRELRPYRSGAVPETVAGVSDQALVSR</sequence>
<dbReference type="SUPFAM" id="SSF56645">
    <property type="entry name" value="Acyl-CoA dehydrogenase NM domain-like"/>
    <property type="match status" value="1"/>
</dbReference>
<dbReference type="GO" id="GO:0003995">
    <property type="term" value="F:acyl-CoA dehydrogenase activity"/>
    <property type="evidence" value="ECO:0007669"/>
    <property type="project" value="TreeGrafter"/>
</dbReference>
<dbReference type="Pfam" id="PF02770">
    <property type="entry name" value="Acyl-CoA_dh_M"/>
    <property type="match status" value="1"/>
</dbReference>
<dbReference type="Gene3D" id="1.10.540.10">
    <property type="entry name" value="Acyl-CoA dehydrogenase/oxidase, N-terminal domain"/>
    <property type="match status" value="1"/>
</dbReference>
<evidence type="ECO:0000256" key="4">
    <source>
        <dbReference type="ARBA" id="ARBA00022630"/>
    </source>
</evidence>
<dbReference type="OrthoDB" id="8876745at2"/>
<dbReference type="GO" id="GO:0005737">
    <property type="term" value="C:cytoplasm"/>
    <property type="evidence" value="ECO:0007669"/>
    <property type="project" value="TreeGrafter"/>
</dbReference>
<keyword evidence="4 8" id="KW-0285">Flavoprotein</keyword>
<gene>
    <name evidence="12" type="ORF">GORHZ_135_00360</name>
</gene>
<evidence type="ECO:0000256" key="8">
    <source>
        <dbReference type="RuleBase" id="RU362125"/>
    </source>
</evidence>
<comment type="caution">
    <text evidence="12">The sequence shown here is derived from an EMBL/GenBank/DDBJ whole genome shotgun (WGS) entry which is preliminary data.</text>
</comment>
<dbReference type="PANTHER" id="PTHR48083">
    <property type="entry name" value="MEDIUM-CHAIN SPECIFIC ACYL-COA DEHYDROGENASE, MITOCHONDRIAL-RELATED"/>
    <property type="match status" value="1"/>
</dbReference>
<dbReference type="Proteomes" id="UP000008363">
    <property type="component" value="Unassembled WGS sequence"/>
</dbReference>
<protein>
    <submittedName>
        <fullName evidence="12">Putative acyl-CoA dehydrogenase</fullName>
    </submittedName>
</protein>
<dbReference type="Pfam" id="PF00441">
    <property type="entry name" value="Acyl-CoA_dh_1"/>
    <property type="match status" value="1"/>
</dbReference>
<dbReference type="STRING" id="1108045.GORHZ_135_00360"/>
<evidence type="ECO:0000313" key="12">
    <source>
        <dbReference type="EMBL" id="GAB91488.1"/>
    </source>
</evidence>
<dbReference type="GO" id="GO:0050660">
    <property type="term" value="F:flavin adenine dinucleotide binding"/>
    <property type="evidence" value="ECO:0007669"/>
    <property type="project" value="InterPro"/>
</dbReference>
<organism evidence="12 13">
    <name type="scientific">Gordonia rhizosphera NBRC 16068</name>
    <dbReference type="NCBI Taxonomy" id="1108045"/>
    <lineage>
        <taxon>Bacteria</taxon>
        <taxon>Bacillati</taxon>
        <taxon>Actinomycetota</taxon>
        <taxon>Actinomycetes</taxon>
        <taxon>Mycobacteriales</taxon>
        <taxon>Gordoniaceae</taxon>
        <taxon>Gordonia</taxon>
    </lineage>
</organism>
<proteinExistence type="inferred from homology"/>
<evidence type="ECO:0000256" key="6">
    <source>
        <dbReference type="ARBA" id="ARBA00023002"/>
    </source>
</evidence>
<dbReference type="InterPro" id="IPR050741">
    <property type="entry name" value="Acyl-CoA_dehydrogenase"/>
</dbReference>
<dbReference type="SUPFAM" id="SSF47203">
    <property type="entry name" value="Acyl-CoA dehydrogenase C-terminal domain-like"/>
    <property type="match status" value="1"/>
</dbReference>
<comment type="subunit">
    <text evidence="3">Homodimer.</text>
</comment>
<dbReference type="InterPro" id="IPR036250">
    <property type="entry name" value="AcylCo_DH-like_C"/>
</dbReference>
<evidence type="ECO:0000256" key="1">
    <source>
        <dbReference type="ARBA" id="ARBA00001974"/>
    </source>
</evidence>
<evidence type="ECO:0000256" key="3">
    <source>
        <dbReference type="ARBA" id="ARBA00011738"/>
    </source>
</evidence>
<feature type="domain" description="Acyl-CoA dehydrogenase/oxidase C-terminal" evidence="9">
    <location>
        <begin position="246"/>
        <end position="395"/>
    </location>
</feature>
<dbReference type="Gene3D" id="2.40.110.10">
    <property type="entry name" value="Butyryl-CoA Dehydrogenase, subunit A, domain 2"/>
    <property type="match status" value="1"/>
</dbReference>
<dbReference type="GO" id="GO:0033539">
    <property type="term" value="P:fatty acid beta-oxidation using acyl-CoA dehydrogenase"/>
    <property type="evidence" value="ECO:0007669"/>
    <property type="project" value="TreeGrafter"/>
</dbReference>
<dbReference type="PANTHER" id="PTHR48083:SF13">
    <property type="entry name" value="ACYL-COA DEHYDROGENASE FAMILY MEMBER 11"/>
    <property type="match status" value="1"/>
</dbReference>
<dbReference type="EMBL" id="BAHC01000135">
    <property type="protein sequence ID" value="GAB91488.1"/>
    <property type="molecule type" value="Genomic_DNA"/>
</dbReference>
<evidence type="ECO:0000259" key="9">
    <source>
        <dbReference type="Pfam" id="PF00441"/>
    </source>
</evidence>
<dbReference type="InterPro" id="IPR013786">
    <property type="entry name" value="AcylCoA_DH/ox_N"/>
</dbReference>
<feature type="domain" description="Acyl-CoA dehydrogenase/oxidase N-terminal" evidence="11">
    <location>
        <begin position="11"/>
        <end position="130"/>
    </location>
</feature>
<dbReference type="AlphaFoldDB" id="K6V5H3"/>
<evidence type="ECO:0000256" key="2">
    <source>
        <dbReference type="ARBA" id="ARBA00009347"/>
    </source>
</evidence>
<accession>K6V5H3</accession>
<evidence type="ECO:0000256" key="7">
    <source>
        <dbReference type="ARBA" id="ARBA00052546"/>
    </source>
</evidence>
<dbReference type="FunFam" id="2.40.110.10:FF:000002">
    <property type="entry name" value="Acyl-CoA dehydrogenase fadE12"/>
    <property type="match status" value="1"/>
</dbReference>
<dbReference type="InterPro" id="IPR006091">
    <property type="entry name" value="Acyl-CoA_Oxase/DH_mid-dom"/>
</dbReference>
<keyword evidence="6 8" id="KW-0560">Oxidoreductase</keyword>
<comment type="cofactor">
    <cofactor evidence="1 8">
        <name>FAD</name>
        <dbReference type="ChEBI" id="CHEBI:57692"/>
    </cofactor>
</comment>